<feature type="transmembrane region" description="Helical" evidence="1">
    <location>
        <begin position="125"/>
        <end position="143"/>
    </location>
</feature>
<proteinExistence type="predicted"/>
<dbReference type="Proteomes" id="UP000321794">
    <property type="component" value="Unassembled WGS sequence"/>
</dbReference>
<organism evidence="2 3">
    <name type="scientific">Levilactobacillus zymae</name>
    <dbReference type="NCBI Taxonomy" id="267363"/>
    <lineage>
        <taxon>Bacteria</taxon>
        <taxon>Bacillati</taxon>
        <taxon>Bacillota</taxon>
        <taxon>Bacilli</taxon>
        <taxon>Lactobacillales</taxon>
        <taxon>Lactobacillaceae</taxon>
        <taxon>Levilactobacillus</taxon>
    </lineage>
</organism>
<keyword evidence="1" id="KW-1133">Transmembrane helix</keyword>
<evidence type="ECO:0000313" key="3">
    <source>
        <dbReference type="Proteomes" id="UP000321794"/>
    </source>
</evidence>
<dbReference type="EMBL" id="BJZK01000008">
    <property type="protein sequence ID" value="GEO71873.1"/>
    <property type="molecule type" value="Genomic_DNA"/>
</dbReference>
<gene>
    <name evidence="2" type="ORF">LZY01_10410</name>
</gene>
<protein>
    <recommendedName>
        <fullName evidence="4">ECF transporter S component</fullName>
    </recommendedName>
</protein>
<evidence type="ECO:0000256" key="1">
    <source>
        <dbReference type="SAM" id="Phobius"/>
    </source>
</evidence>
<dbReference type="InterPro" id="IPR009825">
    <property type="entry name" value="ECF_substrate-spec-like"/>
</dbReference>
<sequence>MTVQQGHWRGRLSLAVGIMAILLIMMLLLKGQHYLWFSFGCLACSILPAYWRFEHQQMGTRLLVFLAVIVALGVLGRVPLAAIPNIQFTSFVVIVSAVSLGPELGFVSGSMMALVSNLFLGQGPWTPWQMLAWGLMGLLTGLLQRGHLKDQLWVMVIWGALWGFWYGWILDLWYALAYVRPLRPASFLLAFASSAVFDGLHAATNAISLLLLYRPWRKLMDRLMIKYKILG</sequence>
<keyword evidence="1" id="KW-0812">Transmembrane</keyword>
<feature type="transmembrane region" description="Helical" evidence="1">
    <location>
        <begin position="90"/>
        <end position="113"/>
    </location>
</feature>
<accession>A0ABQ0WWH9</accession>
<feature type="transmembrane region" description="Helical" evidence="1">
    <location>
        <begin position="63"/>
        <end position="83"/>
    </location>
</feature>
<dbReference type="Pfam" id="PF07155">
    <property type="entry name" value="ECF-ribofla_trS"/>
    <property type="match status" value="1"/>
</dbReference>
<dbReference type="Gene3D" id="1.10.1760.20">
    <property type="match status" value="1"/>
</dbReference>
<feature type="transmembrane region" description="Helical" evidence="1">
    <location>
        <begin position="12"/>
        <end position="29"/>
    </location>
</feature>
<evidence type="ECO:0008006" key="4">
    <source>
        <dbReference type="Google" id="ProtNLM"/>
    </source>
</evidence>
<feature type="transmembrane region" description="Helical" evidence="1">
    <location>
        <begin position="152"/>
        <end position="175"/>
    </location>
</feature>
<feature type="transmembrane region" description="Helical" evidence="1">
    <location>
        <begin position="187"/>
        <end position="213"/>
    </location>
</feature>
<name>A0ABQ0WWH9_9LACO</name>
<evidence type="ECO:0000313" key="2">
    <source>
        <dbReference type="EMBL" id="GEO71873.1"/>
    </source>
</evidence>
<keyword evidence="3" id="KW-1185">Reference proteome</keyword>
<reference evidence="2 3" key="1">
    <citation type="submission" date="2019-07" db="EMBL/GenBank/DDBJ databases">
        <title>Whole genome shotgun sequence of Lactobacillus zymae NBRC 107157.</title>
        <authorList>
            <person name="Hosoyama A."/>
            <person name="Uohara A."/>
            <person name="Ohji S."/>
            <person name="Ichikawa N."/>
        </authorList>
    </citation>
    <scope>NUCLEOTIDE SEQUENCE [LARGE SCALE GENOMIC DNA]</scope>
    <source>
        <strain evidence="2 3">NBRC 107157</strain>
    </source>
</reference>
<keyword evidence="1" id="KW-0472">Membrane</keyword>
<comment type="caution">
    <text evidence="2">The sequence shown here is derived from an EMBL/GenBank/DDBJ whole genome shotgun (WGS) entry which is preliminary data.</text>
</comment>